<reference evidence="1 2" key="1">
    <citation type="submission" date="2018-01" db="EMBL/GenBank/DDBJ databases">
        <title>A novel member of the phylum Bacteroidetes isolated from glacier ice.</title>
        <authorList>
            <person name="Liu Q."/>
            <person name="Xin Y.-H."/>
        </authorList>
    </citation>
    <scope>NUCLEOTIDE SEQUENCE [LARGE SCALE GENOMIC DNA]</scope>
    <source>
        <strain evidence="1 2">RB1R16</strain>
    </source>
</reference>
<keyword evidence="2" id="KW-1185">Reference proteome</keyword>
<name>A0A2S7T0Q9_9BACT</name>
<accession>A0A2S7T0Q9</accession>
<evidence type="ECO:0000313" key="1">
    <source>
        <dbReference type="EMBL" id="PQJ12447.1"/>
    </source>
</evidence>
<dbReference type="EMBL" id="PPSL01000001">
    <property type="protein sequence ID" value="PQJ12447.1"/>
    <property type="molecule type" value="Genomic_DNA"/>
</dbReference>
<protein>
    <submittedName>
        <fullName evidence="1">Uncharacterized protein</fullName>
    </submittedName>
</protein>
<dbReference type="Proteomes" id="UP000239872">
    <property type="component" value="Unassembled WGS sequence"/>
</dbReference>
<gene>
    <name evidence="1" type="ORF">CJD36_001475</name>
</gene>
<proteinExistence type="predicted"/>
<dbReference type="AlphaFoldDB" id="A0A2S7T0Q9"/>
<evidence type="ECO:0000313" key="2">
    <source>
        <dbReference type="Proteomes" id="UP000239872"/>
    </source>
</evidence>
<sequence>MVNIHISYIIFKAKSQYCMKKLLLIAPFALLFFYSCKKGPADTIRATAPYQLNNLHDYLVTNDAVNTTDVAFTLGDADEGDITVVPVNLPAGVTITPTSITVQTTDSFRFTVTSTLPVSGSYPIKLRCSALYRKDQTFTFNLVSGTDLGIPLVGAWTCHDSSSNAFLTGTYSATITRAGPNQVNVNRSGRTIHCHLNGLTGTVITDAITAAYSYTAGTGTFSNSQIILDYMTYPNYTRIRSTLTR</sequence>
<comment type="caution">
    <text evidence="1">The sequence shown here is derived from an EMBL/GenBank/DDBJ whole genome shotgun (WGS) entry which is preliminary data.</text>
</comment>
<organism evidence="1 2">
    <name type="scientific">Flavipsychrobacter stenotrophus</name>
    <dbReference type="NCBI Taxonomy" id="2077091"/>
    <lineage>
        <taxon>Bacteria</taxon>
        <taxon>Pseudomonadati</taxon>
        <taxon>Bacteroidota</taxon>
        <taxon>Chitinophagia</taxon>
        <taxon>Chitinophagales</taxon>
        <taxon>Chitinophagaceae</taxon>
        <taxon>Flavipsychrobacter</taxon>
    </lineage>
</organism>